<evidence type="ECO:0000313" key="6">
    <source>
        <dbReference type="EMBL" id="MBC5585728.1"/>
    </source>
</evidence>
<feature type="domain" description="FAD-dependent oxidoreductase 2 FAD-binding" evidence="5">
    <location>
        <begin position="85"/>
        <end position="511"/>
    </location>
</feature>
<dbReference type="InterPro" id="IPR027477">
    <property type="entry name" value="Succ_DH/fumarate_Rdtase_cat_sf"/>
</dbReference>
<organism evidence="6 7">
    <name type="scientific">Eggerthella hominis</name>
    <dbReference type="NCBI Taxonomy" id="2763043"/>
    <lineage>
        <taxon>Bacteria</taxon>
        <taxon>Bacillati</taxon>
        <taxon>Actinomycetota</taxon>
        <taxon>Coriobacteriia</taxon>
        <taxon>Eggerthellales</taxon>
        <taxon>Eggerthellaceae</taxon>
        <taxon>Eggerthella</taxon>
    </lineage>
</organism>
<dbReference type="PRINTS" id="PR00411">
    <property type="entry name" value="PNDRDTASEI"/>
</dbReference>
<dbReference type="InterPro" id="IPR003953">
    <property type="entry name" value="FAD-dep_OxRdtase_2_FAD-bd"/>
</dbReference>
<dbReference type="EMBL" id="JACOOA010000010">
    <property type="protein sequence ID" value="MBC5585728.1"/>
    <property type="molecule type" value="Genomic_DNA"/>
</dbReference>
<evidence type="ECO:0000256" key="1">
    <source>
        <dbReference type="ARBA" id="ARBA00001974"/>
    </source>
</evidence>
<dbReference type="InterPro" id="IPR050315">
    <property type="entry name" value="FAD-oxidoreductase_2"/>
</dbReference>
<gene>
    <name evidence="6" type="ORF">H8S61_16205</name>
</gene>
<dbReference type="InterPro" id="IPR006311">
    <property type="entry name" value="TAT_signal"/>
</dbReference>
<dbReference type="Gene3D" id="3.50.50.60">
    <property type="entry name" value="FAD/NAD(P)-binding domain"/>
    <property type="match status" value="1"/>
</dbReference>
<name>A0ABR7BVV9_9ACTN</name>
<evidence type="ECO:0000313" key="7">
    <source>
        <dbReference type="Proteomes" id="UP000622448"/>
    </source>
</evidence>
<protein>
    <submittedName>
        <fullName evidence="6">FAD-binding protein</fullName>
    </submittedName>
</protein>
<accession>A0ABR7BVV9</accession>
<keyword evidence="2" id="KW-0285">Flavoprotein</keyword>
<dbReference type="PANTHER" id="PTHR43400:SF10">
    <property type="entry name" value="3-OXOSTEROID 1-DEHYDROGENASE"/>
    <property type="match status" value="1"/>
</dbReference>
<comment type="cofactor">
    <cofactor evidence="1">
        <name>FAD</name>
        <dbReference type="ChEBI" id="CHEBI:57692"/>
    </cofactor>
</comment>
<keyword evidence="3" id="KW-0274">FAD</keyword>
<dbReference type="Proteomes" id="UP000622448">
    <property type="component" value="Unassembled WGS sequence"/>
</dbReference>
<evidence type="ECO:0000256" key="4">
    <source>
        <dbReference type="ARBA" id="ARBA00023002"/>
    </source>
</evidence>
<dbReference type="Pfam" id="PF00890">
    <property type="entry name" value="FAD_binding_2"/>
    <property type="match status" value="1"/>
</dbReference>
<proteinExistence type="predicted"/>
<evidence type="ECO:0000259" key="5">
    <source>
        <dbReference type="Pfam" id="PF00890"/>
    </source>
</evidence>
<dbReference type="RefSeq" id="WP_186939711.1">
    <property type="nucleotide sequence ID" value="NZ_JACOOA010000010.1"/>
</dbReference>
<keyword evidence="7" id="KW-1185">Reference proteome</keyword>
<dbReference type="SUPFAM" id="SSF56425">
    <property type="entry name" value="Succinate dehydrogenase/fumarate reductase flavoprotein, catalytic domain"/>
    <property type="match status" value="1"/>
</dbReference>
<dbReference type="SUPFAM" id="SSF51905">
    <property type="entry name" value="FAD/NAD(P)-binding domain"/>
    <property type="match status" value="1"/>
</dbReference>
<sequence length="546" mass="58160">MNTSRTTTDAGGFSRRDFFKGGVLAAVAMGGASLAGSPAAQAFATTPNNASTSANASAYAPGIDSDPYFAAPAPITDIAETQDVDVLVIGAGAAGVPCACAAAQNGAKVAVLQKSPRVYSHGIIFAGFNAPTIVEEQGTSYTDDEIKALKAEFLELNGFGTDTALLNKFFDECGEAIDWQIKTGNELGLQHTFFGPKADKVAWPMQATDLNMAFAKHFEDAYDVTFHYSTPALQLVTDESGAVTGAIGQRKDGSFVQINASKGTVIATGGYGGNAELVARWLPSAVSFTNGCFPEDNTGDGALMAIWAGADIAPLRSKKIDIRYYTDSPLRTDIEKQPFLLVNDQGHRVMKEDASEMESNGALCKEPSESGTYYNIFDADYGAWLTSIGQEKAILSDDDIADYQDKVRPCLYRADSLADLAKTIGVDAAALQATVDRNNELAAQGYDADYYKEPENLYTIGTAPYYAMVRQYTIGGTLGALKVNDECQVIGRKTGEPIEGLYCVGNDMGGLQTGQDYVWHDYGMTLGSGTTFGYMVGRDLARAETL</sequence>
<dbReference type="InterPro" id="IPR036188">
    <property type="entry name" value="FAD/NAD-bd_sf"/>
</dbReference>
<dbReference type="Gene3D" id="3.90.700.10">
    <property type="entry name" value="Succinate dehydrogenase/fumarate reductase flavoprotein, catalytic domain"/>
    <property type="match status" value="1"/>
</dbReference>
<reference evidence="6 7" key="1">
    <citation type="submission" date="2020-08" db="EMBL/GenBank/DDBJ databases">
        <title>Genome public.</title>
        <authorList>
            <person name="Liu C."/>
            <person name="Sun Q."/>
        </authorList>
    </citation>
    <scope>NUCLEOTIDE SEQUENCE [LARGE SCALE GENOMIC DNA]</scope>
    <source>
        <strain evidence="6 7">NSJ-70</strain>
    </source>
</reference>
<comment type="caution">
    <text evidence="6">The sequence shown here is derived from an EMBL/GenBank/DDBJ whole genome shotgun (WGS) entry which is preliminary data.</text>
</comment>
<evidence type="ECO:0000256" key="3">
    <source>
        <dbReference type="ARBA" id="ARBA00022827"/>
    </source>
</evidence>
<keyword evidence="4" id="KW-0560">Oxidoreductase</keyword>
<evidence type="ECO:0000256" key="2">
    <source>
        <dbReference type="ARBA" id="ARBA00022630"/>
    </source>
</evidence>
<dbReference type="PROSITE" id="PS51318">
    <property type="entry name" value="TAT"/>
    <property type="match status" value="1"/>
</dbReference>
<dbReference type="PANTHER" id="PTHR43400">
    <property type="entry name" value="FUMARATE REDUCTASE"/>
    <property type="match status" value="1"/>
</dbReference>